<sequence>MSIQARYPMNAGTTQEDLHTWFSSCATAERSQGDPVLVFGRGIAKALQCFANEIWSNGSEHSHKSIDDMVGSPDEARVLDMLVLFKAMDVACSFLHLTRSQPHHPSYNAMKLSQEELDALEPLRTWCQRLSQILKQRPALPPISIPVEGAQLSHMYAHRWVETWQKITCLLDLLGVYIRFILFHPGVDHIPQWVEDHGMDPGWTQYIRRTGINDEQYLDNLKRDLPHVKKIFVVAVAISPLFIIVGNSMYNTISVSRALQ</sequence>
<accession>A0A2H3D9S0</accession>
<keyword evidence="1" id="KW-1133">Transmembrane helix</keyword>
<feature type="non-terminal residue" evidence="2">
    <location>
        <position position="260"/>
    </location>
</feature>
<protein>
    <submittedName>
        <fullName evidence="2">Uncharacterized protein</fullName>
    </submittedName>
</protein>
<reference evidence="3" key="1">
    <citation type="journal article" date="2017" name="Nat. Ecol. Evol.">
        <title>Genome expansion and lineage-specific genetic innovations in the forest pathogenic fungi Armillaria.</title>
        <authorList>
            <person name="Sipos G."/>
            <person name="Prasanna A.N."/>
            <person name="Walter M.C."/>
            <person name="O'Connor E."/>
            <person name="Balint B."/>
            <person name="Krizsan K."/>
            <person name="Kiss B."/>
            <person name="Hess J."/>
            <person name="Varga T."/>
            <person name="Slot J."/>
            <person name="Riley R."/>
            <person name="Boka B."/>
            <person name="Rigling D."/>
            <person name="Barry K."/>
            <person name="Lee J."/>
            <person name="Mihaltcheva S."/>
            <person name="LaButti K."/>
            <person name="Lipzen A."/>
            <person name="Waldron R."/>
            <person name="Moloney N.M."/>
            <person name="Sperisen C."/>
            <person name="Kredics L."/>
            <person name="Vagvoelgyi C."/>
            <person name="Patrignani A."/>
            <person name="Fitzpatrick D."/>
            <person name="Nagy I."/>
            <person name="Doyle S."/>
            <person name="Anderson J.B."/>
            <person name="Grigoriev I.V."/>
            <person name="Gueldener U."/>
            <person name="Muensterkoetter M."/>
            <person name="Nagy L.G."/>
        </authorList>
    </citation>
    <scope>NUCLEOTIDE SEQUENCE [LARGE SCALE GENOMIC DNA]</scope>
    <source>
        <strain evidence="3">Ar21-2</strain>
    </source>
</reference>
<feature type="transmembrane region" description="Helical" evidence="1">
    <location>
        <begin position="231"/>
        <end position="250"/>
    </location>
</feature>
<dbReference type="Proteomes" id="UP000217790">
    <property type="component" value="Unassembled WGS sequence"/>
</dbReference>
<evidence type="ECO:0000313" key="3">
    <source>
        <dbReference type="Proteomes" id="UP000217790"/>
    </source>
</evidence>
<dbReference type="OMA" id="TIMAWST"/>
<keyword evidence="3" id="KW-1185">Reference proteome</keyword>
<evidence type="ECO:0000313" key="2">
    <source>
        <dbReference type="EMBL" id="PBK87598.1"/>
    </source>
</evidence>
<proteinExistence type="predicted"/>
<name>A0A2H3D9S0_ARMGA</name>
<dbReference type="OrthoDB" id="10410815at2759"/>
<dbReference type="InParanoid" id="A0A2H3D9S0"/>
<dbReference type="AlphaFoldDB" id="A0A2H3D9S0"/>
<keyword evidence="1" id="KW-0812">Transmembrane</keyword>
<gene>
    <name evidence="2" type="ORF">ARMGADRAFT_1034527</name>
</gene>
<organism evidence="2 3">
    <name type="scientific">Armillaria gallica</name>
    <name type="common">Bulbous honey fungus</name>
    <name type="synonym">Armillaria bulbosa</name>
    <dbReference type="NCBI Taxonomy" id="47427"/>
    <lineage>
        <taxon>Eukaryota</taxon>
        <taxon>Fungi</taxon>
        <taxon>Dikarya</taxon>
        <taxon>Basidiomycota</taxon>
        <taxon>Agaricomycotina</taxon>
        <taxon>Agaricomycetes</taxon>
        <taxon>Agaricomycetidae</taxon>
        <taxon>Agaricales</taxon>
        <taxon>Marasmiineae</taxon>
        <taxon>Physalacriaceae</taxon>
        <taxon>Armillaria</taxon>
    </lineage>
</organism>
<dbReference type="EMBL" id="KZ293677">
    <property type="protein sequence ID" value="PBK87598.1"/>
    <property type="molecule type" value="Genomic_DNA"/>
</dbReference>
<evidence type="ECO:0000256" key="1">
    <source>
        <dbReference type="SAM" id="Phobius"/>
    </source>
</evidence>
<keyword evidence="1" id="KW-0472">Membrane</keyword>